<keyword evidence="3" id="KW-0808">Transferase</keyword>
<evidence type="ECO:0000256" key="3">
    <source>
        <dbReference type="ARBA" id="ARBA00022679"/>
    </source>
</evidence>
<evidence type="ECO:0000313" key="11">
    <source>
        <dbReference type="Proteomes" id="UP000609726"/>
    </source>
</evidence>
<gene>
    <name evidence="10" type="ORF">F2P45_28115</name>
</gene>
<dbReference type="EMBL" id="WHJH01000054">
    <property type="protein sequence ID" value="NHZ92845.1"/>
    <property type="molecule type" value="Genomic_DNA"/>
</dbReference>
<evidence type="ECO:0000256" key="4">
    <source>
        <dbReference type="ARBA" id="ARBA00022960"/>
    </source>
</evidence>
<feature type="compositionally biased region" description="Low complexity" evidence="8">
    <location>
        <begin position="25"/>
        <end position="36"/>
    </location>
</feature>
<dbReference type="InterPro" id="IPR036366">
    <property type="entry name" value="PGBDSf"/>
</dbReference>
<dbReference type="SUPFAM" id="SSF47090">
    <property type="entry name" value="PGBD-like"/>
    <property type="match status" value="1"/>
</dbReference>
<dbReference type="Gene3D" id="1.10.101.10">
    <property type="entry name" value="PGBD-like superfamily/PGBD"/>
    <property type="match status" value="1"/>
</dbReference>
<evidence type="ECO:0000313" key="10">
    <source>
        <dbReference type="EMBL" id="NHZ92845.1"/>
    </source>
</evidence>
<reference evidence="10 11" key="1">
    <citation type="submission" date="2019-10" db="EMBL/GenBank/DDBJ databases">
        <title>Taxonomy of Antarctic Massilia spp.: description of Massilia rubra sp. nov., Massilia aquatica sp. nov., Massilia mucilaginosa sp. nov., Massilia frigida sp. nov. isolated from streams, lakes and regoliths.</title>
        <authorList>
            <person name="Holochova P."/>
            <person name="Sedlacek I."/>
            <person name="Kralova S."/>
            <person name="Maslanova I."/>
            <person name="Busse H.-J."/>
            <person name="Stankova E."/>
            <person name="Vrbovska V."/>
            <person name="Kovarovic V."/>
            <person name="Bartak M."/>
            <person name="Svec P."/>
            <person name="Pantucek R."/>
        </authorList>
    </citation>
    <scope>NUCLEOTIDE SEQUENCE [LARGE SCALE GENOMIC DNA]</scope>
    <source>
        <strain evidence="10 11">CCM 8733</strain>
    </source>
</reference>
<dbReference type="InterPro" id="IPR002477">
    <property type="entry name" value="Peptidoglycan-bd-like"/>
</dbReference>
<dbReference type="Pfam" id="PF01471">
    <property type="entry name" value="PG_binding_1"/>
    <property type="match status" value="1"/>
</dbReference>
<dbReference type="SUPFAM" id="SSF141523">
    <property type="entry name" value="L,D-transpeptidase catalytic domain-like"/>
    <property type="match status" value="1"/>
</dbReference>
<accession>A0ABX0P0W0</accession>
<comment type="similarity">
    <text evidence="2">Belongs to the YkuD family.</text>
</comment>
<sequence length="322" mass="33250">MAASAPTALTAEAVNNAGKTPEPPATGAKPGKATKAAKAAKPSAATLLRAQVLLDRAHFSAGEIDAAAGSNMRLALAGFQKRSGLEPSGTLDEATWAALNADTADALVTYTLLDTDVAGPFDAIPASMAEKAKLSALGYSSVAEALGEKFHVSPALLARLNPGKDLSRAGEAILVPNVLDTEPLPKAAKIVVDRSDRSLTLLDAAGTILAQFPSSTGSSHDPLPIGSWKVNGIARNPVYHYNPKLFWDASPGDKKAKLPAGPNNPVGVAWVDLSKDHYGIHGTPLPASIGKTQSHGCIRLTNWDVATLTGSVGYGTEVLLQE</sequence>
<evidence type="ECO:0000256" key="8">
    <source>
        <dbReference type="SAM" id="MobiDB-lite"/>
    </source>
</evidence>
<dbReference type="PROSITE" id="PS52029">
    <property type="entry name" value="LD_TPASE"/>
    <property type="match status" value="1"/>
</dbReference>
<name>A0ABX0P0W0_9BURK</name>
<keyword evidence="6 7" id="KW-0961">Cell wall biogenesis/degradation</keyword>
<protein>
    <submittedName>
        <fullName evidence="10">L,D-transpeptidase family protein</fullName>
    </submittedName>
</protein>
<evidence type="ECO:0000256" key="5">
    <source>
        <dbReference type="ARBA" id="ARBA00022984"/>
    </source>
</evidence>
<keyword evidence="11" id="KW-1185">Reference proteome</keyword>
<dbReference type="InterPro" id="IPR036365">
    <property type="entry name" value="PGBD-like_sf"/>
</dbReference>
<evidence type="ECO:0000256" key="6">
    <source>
        <dbReference type="ARBA" id="ARBA00023316"/>
    </source>
</evidence>
<feature type="compositionally biased region" description="Low complexity" evidence="8">
    <location>
        <begin position="1"/>
        <end position="13"/>
    </location>
</feature>
<evidence type="ECO:0000256" key="1">
    <source>
        <dbReference type="ARBA" id="ARBA00004752"/>
    </source>
</evidence>
<dbReference type="Gene3D" id="2.40.440.10">
    <property type="entry name" value="L,D-transpeptidase catalytic domain-like"/>
    <property type="match status" value="1"/>
</dbReference>
<feature type="region of interest" description="Disordered" evidence="8">
    <location>
        <begin position="1"/>
        <end position="36"/>
    </location>
</feature>
<evidence type="ECO:0000259" key="9">
    <source>
        <dbReference type="PROSITE" id="PS52029"/>
    </source>
</evidence>
<keyword evidence="5 7" id="KW-0573">Peptidoglycan synthesis</keyword>
<dbReference type="CDD" id="cd16913">
    <property type="entry name" value="YkuD_like"/>
    <property type="match status" value="1"/>
</dbReference>
<feature type="domain" description="L,D-TPase catalytic" evidence="9">
    <location>
        <begin position="188"/>
        <end position="321"/>
    </location>
</feature>
<dbReference type="Pfam" id="PF03734">
    <property type="entry name" value="YkuD"/>
    <property type="match status" value="1"/>
</dbReference>
<evidence type="ECO:0000256" key="2">
    <source>
        <dbReference type="ARBA" id="ARBA00005992"/>
    </source>
</evidence>
<dbReference type="PANTHER" id="PTHR30582">
    <property type="entry name" value="L,D-TRANSPEPTIDASE"/>
    <property type="match status" value="1"/>
</dbReference>
<dbReference type="Proteomes" id="UP000609726">
    <property type="component" value="Unassembled WGS sequence"/>
</dbReference>
<feature type="active site" description="Nucleophile" evidence="7">
    <location>
        <position position="297"/>
    </location>
</feature>
<keyword evidence="4 7" id="KW-0133">Cell shape</keyword>
<feature type="active site" description="Proton donor/acceptor" evidence="7">
    <location>
        <position position="281"/>
    </location>
</feature>
<evidence type="ECO:0000256" key="7">
    <source>
        <dbReference type="PROSITE-ProRule" id="PRU01373"/>
    </source>
</evidence>
<comment type="caution">
    <text evidence="10">The sequence shown here is derived from an EMBL/GenBank/DDBJ whole genome shotgun (WGS) entry which is preliminary data.</text>
</comment>
<comment type="pathway">
    <text evidence="1 7">Cell wall biogenesis; peptidoglycan biosynthesis.</text>
</comment>
<dbReference type="PANTHER" id="PTHR30582:SF30">
    <property type="entry name" value="BLR4375 PROTEIN"/>
    <property type="match status" value="1"/>
</dbReference>
<organism evidence="10 11">
    <name type="scientific">Massilia mucilaginosa</name>
    <dbReference type="NCBI Taxonomy" id="2609282"/>
    <lineage>
        <taxon>Bacteria</taxon>
        <taxon>Pseudomonadati</taxon>
        <taxon>Pseudomonadota</taxon>
        <taxon>Betaproteobacteria</taxon>
        <taxon>Burkholderiales</taxon>
        <taxon>Oxalobacteraceae</taxon>
        <taxon>Telluria group</taxon>
        <taxon>Massilia</taxon>
    </lineage>
</organism>
<proteinExistence type="inferred from homology"/>
<dbReference type="InterPro" id="IPR005490">
    <property type="entry name" value="LD_TPept_cat_dom"/>
</dbReference>
<dbReference type="InterPro" id="IPR038063">
    <property type="entry name" value="Transpep_catalytic_dom"/>
</dbReference>
<dbReference type="InterPro" id="IPR050979">
    <property type="entry name" value="LD-transpeptidase"/>
</dbReference>